<name>A0A7M7QZ32_NASVI</name>
<organism evidence="1 2">
    <name type="scientific">Nasonia vitripennis</name>
    <name type="common">Parasitic wasp</name>
    <dbReference type="NCBI Taxonomy" id="7425"/>
    <lineage>
        <taxon>Eukaryota</taxon>
        <taxon>Metazoa</taxon>
        <taxon>Ecdysozoa</taxon>
        <taxon>Arthropoda</taxon>
        <taxon>Hexapoda</taxon>
        <taxon>Insecta</taxon>
        <taxon>Pterygota</taxon>
        <taxon>Neoptera</taxon>
        <taxon>Endopterygota</taxon>
        <taxon>Hymenoptera</taxon>
        <taxon>Apocrita</taxon>
        <taxon>Proctotrupomorpha</taxon>
        <taxon>Chalcidoidea</taxon>
        <taxon>Pteromalidae</taxon>
        <taxon>Pteromalinae</taxon>
        <taxon>Nasonia</taxon>
    </lineage>
</organism>
<sequence length="70" mass="8217">MLLIYKMQMYHAEMEYSQLSLEKNAEPMLLTDKFQTNKSGYRLPNLDQSAMISLMAHGYTSMMDNHYTNC</sequence>
<dbReference type="InParanoid" id="A0A7M7QZ32"/>
<dbReference type="EnsemblMetazoa" id="XM_032599045">
    <property type="protein sequence ID" value="XP_032454936"/>
    <property type="gene ID" value="LOC100679461"/>
</dbReference>
<dbReference type="KEGG" id="nvi:100679461"/>
<dbReference type="GeneID" id="100679461"/>
<dbReference type="AlphaFoldDB" id="A0A7M7QZ32"/>
<evidence type="ECO:0000313" key="2">
    <source>
        <dbReference type="Proteomes" id="UP000002358"/>
    </source>
</evidence>
<accession>A0A7M7QZ32</accession>
<keyword evidence="2" id="KW-1185">Reference proteome</keyword>
<dbReference type="Proteomes" id="UP000002358">
    <property type="component" value="Chromosome 4"/>
</dbReference>
<dbReference type="RefSeq" id="XP_032454936.1">
    <property type="nucleotide sequence ID" value="XM_032599045.1"/>
</dbReference>
<reference evidence="1" key="1">
    <citation type="submission" date="2021-01" db="UniProtKB">
        <authorList>
            <consortium name="EnsemblMetazoa"/>
        </authorList>
    </citation>
    <scope>IDENTIFICATION</scope>
</reference>
<proteinExistence type="predicted"/>
<protein>
    <submittedName>
        <fullName evidence="1">Uncharacterized protein</fullName>
    </submittedName>
</protein>
<evidence type="ECO:0000313" key="1">
    <source>
        <dbReference type="EnsemblMetazoa" id="XP_032454936"/>
    </source>
</evidence>